<evidence type="ECO:0000256" key="3">
    <source>
        <dbReference type="ARBA" id="ARBA00022475"/>
    </source>
</evidence>
<dbReference type="GO" id="GO:0005886">
    <property type="term" value="C:plasma membrane"/>
    <property type="evidence" value="ECO:0007669"/>
    <property type="project" value="UniProtKB-SubCell"/>
</dbReference>
<dbReference type="EMBL" id="LLYB01000089">
    <property type="protein sequence ID" value="KRR20278.1"/>
    <property type="molecule type" value="Genomic_DNA"/>
</dbReference>
<organism evidence="9 10">
    <name type="scientific">Bradyrhizobium lablabi</name>
    <dbReference type="NCBI Taxonomy" id="722472"/>
    <lineage>
        <taxon>Bacteria</taxon>
        <taxon>Pseudomonadati</taxon>
        <taxon>Pseudomonadota</taxon>
        <taxon>Alphaproteobacteria</taxon>
        <taxon>Hyphomicrobiales</taxon>
        <taxon>Nitrobacteraceae</taxon>
        <taxon>Bradyrhizobium</taxon>
    </lineage>
</organism>
<gene>
    <name evidence="9" type="ORF">CQ14_29575</name>
</gene>
<dbReference type="InterPro" id="IPR002191">
    <property type="entry name" value="Bac_export_3"/>
</dbReference>
<dbReference type="PRINTS" id="PR00952">
    <property type="entry name" value="TYPE3IMQPROT"/>
</dbReference>
<dbReference type="Pfam" id="PF01313">
    <property type="entry name" value="Bac_export_3"/>
    <property type="match status" value="1"/>
</dbReference>
<dbReference type="GO" id="GO:0009306">
    <property type="term" value="P:protein secretion"/>
    <property type="evidence" value="ECO:0007669"/>
    <property type="project" value="InterPro"/>
</dbReference>
<evidence type="ECO:0000256" key="8">
    <source>
        <dbReference type="SAM" id="Phobius"/>
    </source>
</evidence>
<comment type="caution">
    <text evidence="9">The sequence shown here is derived from an EMBL/GenBank/DDBJ whole genome shotgun (WGS) entry which is preliminary data.</text>
</comment>
<reference evidence="9 10" key="1">
    <citation type="submission" date="2014-03" db="EMBL/GenBank/DDBJ databases">
        <title>Bradyrhizobium valentinum sp. nov., isolated from effective nodules of Lupinus mariae-josephae, a lupine endemic of basic-lime soils in Eastern Spain.</title>
        <authorList>
            <person name="Duran D."/>
            <person name="Rey L."/>
            <person name="Navarro A."/>
            <person name="Busquets A."/>
            <person name="Imperial J."/>
            <person name="Ruiz-Argueso T."/>
        </authorList>
    </citation>
    <scope>NUCLEOTIDE SEQUENCE [LARGE SCALE GENOMIC DNA]</scope>
    <source>
        <strain evidence="9 10">CCBAU 23086</strain>
    </source>
</reference>
<feature type="transmembrane region" description="Helical" evidence="8">
    <location>
        <begin position="51"/>
        <end position="69"/>
    </location>
</feature>
<keyword evidence="7 8" id="KW-0472">Membrane</keyword>
<comment type="similarity">
    <text evidence="2">Belongs to the FliQ/MopD/SpaQ family.</text>
</comment>
<evidence type="ECO:0000256" key="1">
    <source>
        <dbReference type="ARBA" id="ARBA00004651"/>
    </source>
</evidence>
<evidence type="ECO:0000256" key="7">
    <source>
        <dbReference type="ARBA" id="ARBA00023136"/>
    </source>
</evidence>
<dbReference type="Proteomes" id="UP000051660">
    <property type="component" value="Unassembled WGS sequence"/>
</dbReference>
<dbReference type="InterPro" id="IPR006306">
    <property type="entry name" value="T3SS_HrpO"/>
</dbReference>
<evidence type="ECO:0000256" key="4">
    <source>
        <dbReference type="ARBA" id="ARBA00022692"/>
    </source>
</evidence>
<keyword evidence="6" id="KW-0843">Virulence</keyword>
<evidence type="ECO:0000256" key="6">
    <source>
        <dbReference type="ARBA" id="ARBA00023026"/>
    </source>
</evidence>
<proteinExistence type="inferred from homology"/>
<dbReference type="PANTHER" id="PTHR34040:SF7">
    <property type="entry name" value="SURFACE PRESENTATION OF ANTIGENS PROTEIN SPAQ"/>
    <property type="match status" value="1"/>
</dbReference>
<keyword evidence="4 8" id="KW-0812">Transmembrane</keyword>
<keyword evidence="3" id="KW-1003">Cell membrane</keyword>
<evidence type="ECO:0000256" key="2">
    <source>
        <dbReference type="ARBA" id="ARBA00006156"/>
    </source>
</evidence>
<evidence type="ECO:0000313" key="9">
    <source>
        <dbReference type="EMBL" id="KRR20278.1"/>
    </source>
</evidence>
<dbReference type="PIRSF" id="PIRSF004669">
    <property type="entry name" value="FliQ"/>
    <property type="match status" value="1"/>
</dbReference>
<sequence length="86" mass="9235">MNSATLVNVAIEALTLSVVLSLPAVLVATIVGLIISLVQAMTQIQEQTLSFAVKLISINLMLVATASWFEELGRYTTRIFDKIGAV</sequence>
<feature type="transmembrane region" description="Helical" evidence="8">
    <location>
        <begin position="20"/>
        <end position="39"/>
    </location>
</feature>
<dbReference type="PANTHER" id="PTHR34040">
    <property type="entry name" value="FLAGELLAR BIOSYNTHETIC PROTEIN FLIQ"/>
    <property type="match status" value="1"/>
</dbReference>
<keyword evidence="5 8" id="KW-1133">Transmembrane helix</keyword>
<dbReference type="AlphaFoldDB" id="A0A0R3MSW4"/>
<comment type="subcellular location">
    <subcellularLocation>
        <location evidence="1">Cell membrane</location>
        <topology evidence="1">Multi-pass membrane protein</topology>
    </subcellularLocation>
</comment>
<evidence type="ECO:0000313" key="10">
    <source>
        <dbReference type="Proteomes" id="UP000051660"/>
    </source>
</evidence>
<dbReference type="NCBIfam" id="TIGR01403">
    <property type="entry name" value="fliQ_rel_III"/>
    <property type="match status" value="1"/>
</dbReference>
<dbReference type="OrthoDB" id="9806440at2"/>
<evidence type="ECO:0000256" key="5">
    <source>
        <dbReference type="ARBA" id="ARBA00022989"/>
    </source>
</evidence>
<dbReference type="RefSeq" id="WP_057860641.1">
    <property type="nucleotide sequence ID" value="NZ_LLYB01000089.1"/>
</dbReference>
<accession>A0A0R3MSW4</accession>
<name>A0A0R3MSW4_9BRAD</name>
<protein>
    <submittedName>
        <fullName evidence="9">Type III secretion protein HrpO</fullName>
    </submittedName>
</protein>